<dbReference type="KEGG" id="vg:80514117"/>
<reference evidence="3 4" key="1">
    <citation type="submission" date="2014-10" db="EMBL/GenBank/DDBJ databases">
        <title>Pan-genome analysis of Brazilian lineage A amoebal mimiviruses.</title>
        <authorList>
            <person name="Assis F.L."/>
            <person name="Abrahao J.S."/>
            <person name="Kroon E.G."/>
            <person name="Dornas F.P."/>
            <person name="Andrade K.R."/>
            <person name="Borato P.V.M."/>
            <person name="Pilotto M.R."/>
            <person name="Benamar S."/>
            <person name="LaScola B."/>
            <person name="Colson P."/>
        </authorList>
    </citation>
    <scope>NUCLEOTIDE SEQUENCE [LARGE SCALE GENOMIC DNA]</scope>
    <source>
        <strain evidence="3 4">Kroon</strain>
    </source>
</reference>
<organism evidence="3 4">
    <name type="scientific">Acanthamoeba polyphaga mimivirus Kroon</name>
    <dbReference type="NCBI Taxonomy" id="3069720"/>
    <lineage>
        <taxon>Viruses</taxon>
        <taxon>Varidnaviria</taxon>
        <taxon>Bamfordvirae</taxon>
        <taxon>Nucleocytoviricota</taxon>
        <taxon>Megaviricetes</taxon>
        <taxon>Imitervirales</taxon>
        <taxon>Mimiviridae</taxon>
        <taxon>Megamimivirinae</taxon>
        <taxon>Mimivirus</taxon>
        <taxon>Mimivirus lagoaense</taxon>
    </lineage>
</organism>
<evidence type="ECO:0000313" key="4">
    <source>
        <dbReference type="Proteomes" id="UP000240461"/>
    </source>
</evidence>
<dbReference type="InterPro" id="IPR002110">
    <property type="entry name" value="Ankyrin_rpt"/>
</dbReference>
<dbReference type="Pfam" id="PF12796">
    <property type="entry name" value="Ank_2"/>
    <property type="match status" value="1"/>
</dbReference>
<evidence type="ECO:0000256" key="2">
    <source>
        <dbReference type="ARBA" id="ARBA00023043"/>
    </source>
</evidence>
<dbReference type="PROSITE" id="PS50297">
    <property type="entry name" value="ANK_REP_REGION"/>
    <property type="match status" value="1"/>
</dbReference>
<dbReference type="Proteomes" id="UP000240461">
    <property type="component" value="Segment"/>
</dbReference>
<proteinExistence type="predicted"/>
<dbReference type="SUPFAM" id="SSF48403">
    <property type="entry name" value="Ankyrin repeat"/>
    <property type="match status" value="1"/>
</dbReference>
<keyword evidence="2" id="KW-0040">ANK repeat</keyword>
<accession>A0A0G2Y6V4</accession>
<evidence type="ECO:0000313" key="3">
    <source>
        <dbReference type="EMBL" id="AKI80319.1"/>
    </source>
</evidence>
<dbReference type="Gene3D" id="1.25.40.20">
    <property type="entry name" value="Ankyrin repeat-containing domain"/>
    <property type="match status" value="2"/>
</dbReference>
<keyword evidence="4" id="KW-1185">Reference proteome</keyword>
<dbReference type="PANTHER" id="PTHR24188">
    <property type="entry name" value="ANKYRIN REPEAT PROTEIN"/>
    <property type="match status" value="1"/>
</dbReference>
<dbReference type="SMART" id="SM00248">
    <property type="entry name" value="ANK"/>
    <property type="match status" value="4"/>
</dbReference>
<dbReference type="PANTHER" id="PTHR24188:SF29">
    <property type="entry name" value="GH09064P"/>
    <property type="match status" value="1"/>
</dbReference>
<protein>
    <submittedName>
        <fullName evidence="3">Ankyrin repeat-containing protein</fullName>
    </submittedName>
</protein>
<evidence type="ECO:0000256" key="1">
    <source>
        <dbReference type="ARBA" id="ARBA00022737"/>
    </source>
</evidence>
<sequence>MDYIYSRGYTIIAEYVDLLKSSENELTKKDIFKEVDITEHYIDNCRIGRLSMVKYLVNRGVNITIKNNIASRLCVENGFYKIFEYLDTFGTNSETDYESYTYLAAKYGRVKIIQYLIKNIDLCIHDYDDLIMRIAAQYGRLNLVKFSIKNGADITTYNNYALRLSSMGGHIKVVKYLIRKGADISVIDNTILRNISSKGHSKIISYYNSLGISEDNSSNDLLL</sequence>
<dbReference type="EMBL" id="KM982402">
    <property type="protein sequence ID" value="AKI80319.1"/>
    <property type="molecule type" value="Genomic_DNA"/>
</dbReference>
<keyword evidence="1" id="KW-0677">Repeat</keyword>
<dbReference type="InterPro" id="IPR036770">
    <property type="entry name" value="Ankyrin_rpt-contain_sf"/>
</dbReference>
<name>A0A0G2Y6V4_9VIRU</name>
<dbReference type="PROSITE" id="PS50088">
    <property type="entry name" value="ANK_REPEAT"/>
    <property type="match status" value="1"/>
</dbReference>